<feature type="domain" description="EGF-like" evidence="28">
    <location>
        <begin position="130"/>
        <end position="167"/>
    </location>
</feature>
<evidence type="ECO:0000313" key="31">
    <source>
        <dbReference type="Proteomes" id="UP000314982"/>
    </source>
</evidence>
<keyword evidence="22" id="KW-0479">Metal-binding</keyword>
<dbReference type="GO" id="GO:0007411">
    <property type="term" value="P:axon guidance"/>
    <property type="evidence" value="ECO:0007669"/>
    <property type="project" value="TreeGrafter"/>
</dbReference>
<feature type="disulfide bond" evidence="25">
    <location>
        <begin position="1166"/>
        <end position="1175"/>
    </location>
</feature>
<dbReference type="InterPro" id="IPR018097">
    <property type="entry name" value="EGF_Ca-bd_CS"/>
</dbReference>
<dbReference type="GO" id="GO:0009986">
    <property type="term" value="C:cell surface"/>
    <property type="evidence" value="ECO:0007669"/>
    <property type="project" value="TreeGrafter"/>
</dbReference>
<dbReference type="GO" id="GO:0030855">
    <property type="term" value="P:epithelial cell differentiation"/>
    <property type="evidence" value="ECO:0007669"/>
    <property type="project" value="UniProtKB-ARBA"/>
</dbReference>
<dbReference type="GO" id="GO:0043005">
    <property type="term" value="C:neuron projection"/>
    <property type="evidence" value="ECO:0007669"/>
    <property type="project" value="UniProtKB-ARBA"/>
</dbReference>
<keyword evidence="4" id="KW-0217">Developmental protein</keyword>
<feature type="disulfide bond" evidence="25">
    <location>
        <begin position="1044"/>
        <end position="1053"/>
    </location>
</feature>
<feature type="disulfide bond" evidence="23">
    <location>
        <begin position="399"/>
        <end position="413"/>
    </location>
</feature>
<feature type="disulfide bond" evidence="25">
    <location>
        <begin position="340"/>
        <end position="349"/>
    </location>
</feature>
<evidence type="ECO:0000256" key="20">
    <source>
        <dbReference type="ARBA" id="ARBA00023180"/>
    </source>
</evidence>
<evidence type="ECO:0000256" key="13">
    <source>
        <dbReference type="ARBA" id="ARBA00023015"/>
    </source>
</evidence>
<dbReference type="PRINTS" id="PR01985">
    <property type="entry name" value="NOTCH2"/>
</dbReference>
<feature type="compositionally biased region" description="Low complexity" evidence="26">
    <location>
        <begin position="2138"/>
        <end position="2156"/>
    </location>
</feature>
<organism evidence="30 31">
    <name type="scientific">Hucho hucho</name>
    <name type="common">huchen</name>
    <dbReference type="NCBI Taxonomy" id="62062"/>
    <lineage>
        <taxon>Eukaryota</taxon>
        <taxon>Metazoa</taxon>
        <taxon>Chordata</taxon>
        <taxon>Craniata</taxon>
        <taxon>Vertebrata</taxon>
        <taxon>Euteleostomi</taxon>
        <taxon>Actinopterygii</taxon>
        <taxon>Neopterygii</taxon>
        <taxon>Teleostei</taxon>
        <taxon>Protacanthopterygii</taxon>
        <taxon>Salmoniformes</taxon>
        <taxon>Salmonidae</taxon>
        <taxon>Salmoninae</taxon>
        <taxon>Hucho</taxon>
    </lineage>
</organism>
<feature type="binding site" evidence="22">
    <location>
        <position position="444"/>
    </location>
    <ligand>
        <name>Ca(2+)</name>
        <dbReference type="ChEBI" id="CHEBI:29108"/>
        <label>3</label>
    </ligand>
</feature>
<dbReference type="SUPFAM" id="SSF48403">
    <property type="entry name" value="Ankyrin repeat"/>
    <property type="match status" value="1"/>
</dbReference>
<dbReference type="Pfam" id="PF00008">
    <property type="entry name" value="EGF"/>
    <property type="match status" value="13"/>
</dbReference>
<feature type="domain" description="LNR" evidence="29">
    <location>
        <begin position="1343"/>
        <end position="1385"/>
    </location>
</feature>
<dbReference type="Pfam" id="PF00066">
    <property type="entry name" value="Notch"/>
    <property type="match status" value="3"/>
</dbReference>
<dbReference type="GO" id="GO:0007435">
    <property type="term" value="P:salivary gland morphogenesis"/>
    <property type="evidence" value="ECO:0007669"/>
    <property type="project" value="UniProtKB-ARBA"/>
</dbReference>
<feature type="binding site" evidence="22">
    <location>
        <position position="430"/>
    </location>
    <ligand>
        <name>Ca(2+)</name>
        <dbReference type="ChEBI" id="CHEBI:29108"/>
        <label>3</label>
    </ligand>
</feature>
<feature type="domain" description="EGF-like" evidence="28">
    <location>
        <begin position="751"/>
        <end position="787"/>
    </location>
</feature>
<dbReference type="InterPro" id="IPR008297">
    <property type="entry name" value="Notch"/>
</dbReference>
<keyword evidence="17" id="KW-0010">Activator</keyword>
<dbReference type="PROSITE" id="PS00022">
    <property type="entry name" value="EGF_1"/>
    <property type="match status" value="26"/>
</dbReference>
<feature type="domain" description="EGF-like" evidence="28">
    <location>
        <begin position="275"/>
        <end position="311"/>
    </location>
</feature>
<dbReference type="GO" id="GO:0031017">
    <property type="term" value="P:exocrine pancreas development"/>
    <property type="evidence" value="ECO:0007669"/>
    <property type="project" value="UniProtKB-ARBA"/>
</dbReference>
<dbReference type="SUPFAM" id="SSF90193">
    <property type="entry name" value="Notch domain"/>
    <property type="match status" value="3"/>
</dbReference>
<feature type="domain" description="EGF-like" evidence="28">
    <location>
        <begin position="50"/>
        <end position="88"/>
    </location>
</feature>
<feature type="disulfide bond" evidence="23">
    <location>
        <begin position="436"/>
        <end position="451"/>
    </location>
</feature>
<feature type="domain" description="EGF-like" evidence="28">
    <location>
        <begin position="789"/>
        <end position="825"/>
    </location>
</feature>
<evidence type="ECO:0000256" key="24">
    <source>
        <dbReference type="PROSITE-ProRule" id="PRU00023"/>
    </source>
</evidence>
<feature type="disulfide bond" evidence="25">
    <location>
        <begin position="720"/>
        <end position="737"/>
    </location>
</feature>
<feature type="disulfide bond" evidence="25">
    <location>
        <begin position="527"/>
        <end position="537"/>
    </location>
</feature>
<feature type="disulfide bond" evidence="25">
    <location>
        <begin position="78"/>
        <end position="87"/>
    </location>
</feature>
<dbReference type="CDD" id="cd00054">
    <property type="entry name" value="EGF_CA"/>
    <property type="match status" value="21"/>
</dbReference>
<feature type="disulfide bond" evidence="25">
    <location>
        <begin position="118"/>
        <end position="127"/>
    </location>
</feature>
<dbReference type="InterPro" id="IPR013032">
    <property type="entry name" value="EGF-like_CS"/>
</dbReference>
<feature type="disulfide bond" evidence="25">
    <location>
        <begin position="1248"/>
        <end position="1257"/>
    </location>
</feature>
<dbReference type="InterPro" id="IPR000152">
    <property type="entry name" value="EGF-type_Asp/Asn_hydroxyl_site"/>
</dbReference>
<dbReference type="PROSITE" id="PS50026">
    <property type="entry name" value="EGF_3"/>
    <property type="match status" value="29"/>
</dbReference>
<feature type="domain" description="EGF-like" evidence="28">
    <location>
        <begin position="827"/>
        <end position="863"/>
    </location>
</feature>
<feature type="region of interest" description="Disordered" evidence="26">
    <location>
        <begin position="2102"/>
        <end position="2122"/>
    </location>
</feature>
<dbReference type="Pfam" id="PF12661">
    <property type="entry name" value="hEGF"/>
    <property type="match status" value="1"/>
</dbReference>
<keyword evidence="8" id="KW-0732">Signal</keyword>
<dbReference type="Ensembl" id="ENSHHUT00000028956.1">
    <property type="protein sequence ID" value="ENSHHUP00000027840.1"/>
    <property type="gene ID" value="ENSHHUG00000017496.1"/>
</dbReference>
<dbReference type="GO" id="GO:0009792">
    <property type="term" value="P:embryo development ending in birth or egg hatching"/>
    <property type="evidence" value="ECO:0007669"/>
    <property type="project" value="UniProtKB-ARBA"/>
</dbReference>
<evidence type="ECO:0000256" key="10">
    <source>
        <dbReference type="ARBA" id="ARBA00022782"/>
    </source>
</evidence>
<dbReference type="InterPro" id="IPR051022">
    <property type="entry name" value="Notch_Cell-Fate_Det"/>
</dbReference>
<feature type="disulfide bond" evidence="23 25">
    <location>
        <begin position="394"/>
        <end position="404"/>
    </location>
</feature>
<evidence type="ECO:0000256" key="11">
    <source>
        <dbReference type="ARBA" id="ARBA00022976"/>
    </source>
</evidence>
<dbReference type="GO" id="GO:0005654">
    <property type="term" value="C:nucleoplasm"/>
    <property type="evidence" value="ECO:0007669"/>
    <property type="project" value="UniProtKB-ARBA"/>
</dbReference>
<dbReference type="PANTHER" id="PTHR24049:SF22">
    <property type="entry name" value="DROSOPHILA CRUMBS HOMOLOG"/>
    <property type="match status" value="1"/>
</dbReference>
<feature type="disulfide bond" evidence="25">
    <location>
        <begin position="923"/>
        <end position="932"/>
    </location>
</feature>
<feature type="binding site" evidence="22">
    <location>
        <position position="406"/>
    </location>
    <ligand>
        <name>Ca(2+)</name>
        <dbReference type="ChEBI" id="CHEBI:29108"/>
        <label>2</label>
    </ligand>
</feature>
<feature type="compositionally biased region" description="Gly residues" evidence="26">
    <location>
        <begin position="1952"/>
        <end position="1961"/>
    </location>
</feature>
<feature type="region of interest" description="Disordered" evidence="26">
    <location>
        <begin position="1937"/>
        <end position="2033"/>
    </location>
</feature>
<feature type="disulfide bond" evidence="25">
    <location>
        <begin position="1147"/>
        <end position="1164"/>
    </location>
</feature>
<evidence type="ECO:0000256" key="14">
    <source>
        <dbReference type="ARBA" id="ARBA00023043"/>
    </source>
</evidence>
<feature type="disulfide bond" evidence="25">
    <location>
        <begin position="263"/>
        <end position="272"/>
    </location>
</feature>
<dbReference type="PROSITE" id="PS00010">
    <property type="entry name" value="ASX_HYDROXYL"/>
    <property type="match status" value="19"/>
</dbReference>
<dbReference type="Gene3D" id="1.25.40.20">
    <property type="entry name" value="Ankyrin repeat-containing domain"/>
    <property type="match status" value="1"/>
</dbReference>
<dbReference type="GO" id="GO:0005737">
    <property type="term" value="C:cytoplasm"/>
    <property type="evidence" value="ECO:0007669"/>
    <property type="project" value="UniProtKB-ARBA"/>
</dbReference>
<dbReference type="GO" id="GO:0007422">
    <property type="term" value="P:peripheral nervous system development"/>
    <property type="evidence" value="ECO:0007669"/>
    <property type="project" value="UniProtKB-ARBA"/>
</dbReference>
<dbReference type="Proteomes" id="UP000314982">
    <property type="component" value="Unassembled WGS sequence"/>
</dbReference>
<feature type="repeat" description="ANK" evidence="24">
    <location>
        <begin position="1783"/>
        <end position="1815"/>
    </location>
</feature>
<evidence type="ECO:0000256" key="6">
    <source>
        <dbReference type="ARBA" id="ARBA00022536"/>
    </source>
</evidence>
<evidence type="ECO:0000256" key="23">
    <source>
        <dbReference type="PIRSR" id="PIRSR002279-2"/>
    </source>
</evidence>
<feature type="disulfide bond" evidence="25">
    <location>
        <begin position="961"/>
        <end position="970"/>
    </location>
</feature>
<feature type="domain" description="EGF-like" evidence="28">
    <location>
        <begin position="390"/>
        <end position="425"/>
    </location>
</feature>
<feature type="compositionally biased region" description="Low complexity" evidence="26">
    <location>
        <begin position="2017"/>
        <end position="2033"/>
    </location>
</feature>
<dbReference type="GO" id="GO:0043235">
    <property type="term" value="C:receptor complex"/>
    <property type="evidence" value="ECO:0007669"/>
    <property type="project" value="InterPro"/>
</dbReference>
<keyword evidence="12 27" id="KW-1133">Transmembrane helix</keyword>
<feature type="disulfide bond" evidence="25">
    <location>
        <begin position="223"/>
        <end position="232"/>
    </location>
</feature>
<evidence type="ECO:0000256" key="27">
    <source>
        <dbReference type="SAM" id="Phobius"/>
    </source>
</evidence>
<evidence type="ECO:0000256" key="12">
    <source>
        <dbReference type="ARBA" id="ARBA00022989"/>
    </source>
</evidence>
<keyword evidence="7 27" id="KW-0812">Transmembrane</keyword>
<evidence type="ECO:0000256" key="7">
    <source>
        <dbReference type="ARBA" id="ARBA00022692"/>
    </source>
</evidence>
<reference evidence="30" key="3">
    <citation type="submission" date="2025-09" db="UniProtKB">
        <authorList>
            <consortium name="Ensembl"/>
        </authorList>
    </citation>
    <scope>IDENTIFICATION</scope>
</reference>
<evidence type="ECO:0000256" key="19">
    <source>
        <dbReference type="ARBA" id="ARBA00023170"/>
    </source>
</evidence>
<feature type="domain" description="EGF-like" evidence="28">
    <location>
        <begin position="197"/>
        <end position="233"/>
    </location>
</feature>
<feature type="disulfide bond" evidence="25">
    <location>
        <begin position="853"/>
        <end position="862"/>
    </location>
</feature>
<dbReference type="GO" id="GO:0005509">
    <property type="term" value="F:calcium ion binding"/>
    <property type="evidence" value="ECO:0007669"/>
    <property type="project" value="InterPro"/>
</dbReference>
<dbReference type="GO" id="GO:0048568">
    <property type="term" value="P:embryonic organ development"/>
    <property type="evidence" value="ECO:0007669"/>
    <property type="project" value="UniProtKB-ARBA"/>
</dbReference>
<gene>
    <name evidence="30" type="primary">NOTCH2</name>
</gene>
<dbReference type="PIRSF" id="PIRSF002279">
    <property type="entry name" value="Notch"/>
    <property type="match status" value="1"/>
</dbReference>
<comment type="caution">
    <text evidence="25">Lacks conserved residue(s) required for the propagation of feature annotation.</text>
</comment>
<dbReference type="GO" id="GO:0050768">
    <property type="term" value="P:negative regulation of neurogenesis"/>
    <property type="evidence" value="ECO:0007669"/>
    <property type="project" value="UniProtKB-ARBA"/>
</dbReference>
<dbReference type="GO" id="GO:0038023">
    <property type="term" value="F:signaling receptor activity"/>
    <property type="evidence" value="ECO:0007669"/>
    <property type="project" value="InterPro"/>
</dbReference>
<dbReference type="PRINTS" id="PR00010">
    <property type="entry name" value="EGFBLOOD"/>
</dbReference>
<dbReference type="PROSITE" id="PS01186">
    <property type="entry name" value="EGF_2"/>
    <property type="match status" value="21"/>
</dbReference>
<dbReference type="Gene3D" id="3.30.300.320">
    <property type="match status" value="1"/>
</dbReference>
<dbReference type="InterPro" id="IPR011656">
    <property type="entry name" value="Notch_NODP_dom"/>
</dbReference>
<dbReference type="InterPro" id="IPR022336">
    <property type="entry name" value="Notch_2"/>
</dbReference>
<feature type="domain" description="EGF-like" evidence="28">
    <location>
        <begin position="895"/>
        <end position="933"/>
    </location>
</feature>
<feature type="compositionally biased region" description="Polar residues" evidence="26">
    <location>
        <begin position="2185"/>
        <end position="2197"/>
    </location>
</feature>
<dbReference type="InterPro" id="IPR000742">
    <property type="entry name" value="EGF"/>
</dbReference>
<feature type="domain" description="EGF-like" evidence="28">
    <location>
        <begin position="1018"/>
        <end position="1054"/>
    </location>
</feature>
<keyword evidence="21" id="KW-0539">Nucleus</keyword>
<dbReference type="GO" id="GO:0035239">
    <property type="term" value="P:tube morphogenesis"/>
    <property type="evidence" value="ECO:0007669"/>
    <property type="project" value="UniProtKB-ARBA"/>
</dbReference>
<feature type="disulfide bond" evidence="25">
    <location>
        <begin position="623"/>
        <end position="632"/>
    </location>
</feature>
<keyword evidence="22" id="KW-0106">Calcium</keyword>
<evidence type="ECO:0000256" key="26">
    <source>
        <dbReference type="SAM" id="MobiDB-lite"/>
    </source>
</evidence>
<comment type="subcellular location">
    <subcellularLocation>
        <location evidence="2">Cell membrane</location>
        <topology evidence="2">Single-pass type I membrane protein</topology>
    </subcellularLocation>
    <subcellularLocation>
        <location evidence="1">Nucleus</location>
    </subcellularLocation>
</comment>
<sequence length="2282" mass="247847">MGEYCHHKDPCHPGYCLNRGNCSVAVSGIPGSPTCSCPLGYTGQHCQTPQNSTCYPNNPCANRGVCTLLSLDKYNCTCPPGYWGPRCLNDTDECAASAPVCQNQGVCVNTPGSYRCNCAPGFTGRHCETPYIPCSPSPCLNGGTCRQTSETSYLCHCLPGERERGKERKNKERKKEKMSFLFLTLMAGFNGTNCDNNIDDCPDHHCQNGGTCMDGVNTYNCKCPPEWTGQSCTEDVDECRLQPNTCQNGGTCSNIQGSYTCVCVNGWSGLDCSENIDDCATAACTKGSTCIDRVASFLCVCSYGKTGLLCHVNDACISSPCRDGAQCDTNPINGMFNCNCAPGFSGEMCQIDIDECSSTPCLNGAKCIDRPNGYECECAEGFYGPLCKENIDDCDPEPCHHGVCRDGIATFSCDCDPGYTGSICNIQVMECHSNPCQNRGRCIDLVNKYQCNCLPGTSGERSERMGEIFFLFLCFWVTKTFVIRGNQYHYLIGVCYVSPTDHFNCCSLSAVSPKALWVNCEINVDDCASNPCEYGECQDGINEYKCVCAPGYTGGKCDVDINECNSSPCMSGGTCVDKVNGFICQCPPGTHGPLCHSGTDHCAPRPCVHGDCVEQQSGYHCECESGWVGQHCDQEKDECQSSPCQHSGSCVDRHNGYSCQCRPGFTGVNCEVNIEECASSPCENHGTCVDGVNSYTCLCGAPYSGKHCEEELVPCASHPCERGGVCQPTPDYTFYTCRCPSGWQGPRCTEDVDECRKNPCQNRARCINSQGSYVCKCQPGYSGLNCQTNIDDCSPNPCLNGGSCVDGVGGFSCDCRPGFDGERCEAEMDECASQPCRNGAVCRDYVNSFVCECRPGFDGILCEHNIPECTERWVTKDYNCSHCVQVFKVDSLKIILKLVFLFDISCLNNGTCVDDINTFSCRCRPGFYGTFCQYEQNECDSQPCKNGGTCTDGLGSYRCTCPVGYNGQNCQVERECNFVNLCIPVEMVCKHMGRCVNVGNAHQCQCQPGYTGSYCDKTVDECQSNPCRNGATCMDYQGTYECMCKAGYQGVNCEYDVDECHSNPCRHGGTCINLINRFSCACPPGTHGVQCEVNMDDCAPKPGSWGPRCLNGGQCVDGVGRYTCSCPPGFAGEHCEGDVNECLSGPCHSPGSLDCVQLANDYQCRCRLGYTGRLCESMVDLCQSKPCHNSGTCSMNMSSVHGYTCTCQPPGFSGSRCETVHSCQNRPCLNGGTCMKDPHNPYQYSCSCPAHFSGRHCENVILDQSPRTPSCPYVECEQRSGDKVCDPQCNNHECQWDGGDCSLHWRRPWVNCTAPVPCWELFRNGRCDHECDNSGCLFDSFECQESTKYDDYCADHYANKICDKSCNTEACGWDGLDCSEDTPAKVVDGTLVIVVLLQPEELLGDVRGFLRSLGTLLHTNLRVKMDAQQKLMVYPYYGLEHDNAIEGQSATMKRRGKRELDKEVIGSKVYLEIDNRECAESSMDCFSSTELAASFIAAEYLKSALPYPVVSVDSDHMDPQKSPFMLYLAVGAAFIILLILVLGVLAAKRKRKHGILWLPDGFLAKKDDKRREPLGQDDFGMKNFKTQDGGMMDGGQRWMEEESPPKKPRTEDKPLLPLGVDGGVDRREWTLQHHKAADISLTPPQADLEADCLDVNVKGPDGFTPLMLASLRNGGASDCGLQAEEEEESGGDEPGPNVISDLITQGATLMAQTDRTGETALHLAARYARADAAKRLLDAGADANAHDNMGRTPLHAAVAADAQGVFQILIRNRATELDARMNDGTTPLILAARLAVEGMVEELVHCHADINAVDDHGKSALHWAAAVNNVEATLVLLKNGANRDMQDNKEETPLFLAAREGSFEAAQVLLDHYSNRDITDHLDRLPRDTAQERMHHDIVRLLDQYNLVHSPHNGPNNMGGGVGHSLVCGGNGAGYMGMRPGPQGKKSRRGGGKVGGPGGGTAKELKDMKAKRRKNGNGTKAAGGLSESSVTMSPVDSLESPHSYTGDAAVASSTANSPPLLSSPSSRPLLPPVSHMLGQQQSWLGLKHGYGSHMFSLLPQQMGNGHPGMSQHHGQGLLTPMNVTMSREQLPPIVTFQMMPGQVQSQGQNQGQPRSQQGPTHLHCTQGMMYQMPGVGLQHSLSHSLPHSHGLAHGHGMVQDGQSRQQLPPYQAIQSPVDKYPTPPSQHSYATAGSEGTTPGHPAHPPSEHPYLTPSPESPDPWSSSSPHSNSDWSDVTTSPTPLGNPHALPPPRHTHIPEQPQSQQTQQNPQQPQHGNMQVFV</sequence>
<feature type="repeat" description="ANK" evidence="24">
    <location>
        <begin position="1816"/>
        <end position="1848"/>
    </location>
</feature>
<feature type="domain" description="EGF-like" evidence="28">
    <location>
        <begin position="673"/>
        <end position="709"/>
    </location>
</feature>
<evidence type="ECO:0000256" key="2">
    <source>
        <dbReference type="ARBA" id="ARBA00004251"/>
    </source>
</evidence>
<dbReference type="GO" id="GO:0035282">
    <property type="term" value="P:segmentation"/>
    <property type="evidence" value="ECO:0007669"/>
    <property type="project" value="UniProtKB-ARBA"/>
</dbReference>
<name>A0A4W5LRW4_9TELE</name>
<dbReference type="InterPro" id="IPR002110">
    <property type="entry name" value="Ankyrin_rpt"/>
</dbReference>
<dbReference type="PROSITE" id="PS01187">
    <property type="entry name" value="EGF_CA"/>
    <property type="match status" value="8"/>
</dbReference>
<feature type="domain" description="EGF-like" evidence="28">
    <location>
        <begin position="235"/>
        <end position="273"/>
    </location>
</feature>
<dbReference type="SMART" id="SM00248">
    <property type="entry name" value="ANK"/>
    <property type="match status" value="6"/>
</dbReference>
<feature type="disulfide bond" evidence="25">
    <location>
        <begin position="37"/>
        <end position="46"/>
    </location>
</feature>
<keyword evidence="31" id="KW-1185">Reference proteome</keyword>
<dbReference type="GO" id="GO:0009952">
    <property type="term" value="P:anterior/posterior pattern specification"/>
    <property type="evidence" value="ECO:0007669"/>
    <property type="project" value="UniProtKB-ARBA"/>
</dbReference>
<feature type="domain" description="LNR" evidence="29">
    <location>
        <begin position="1271"/>
        <end position="1311"/>
    </location>
</feature>
<dbReference type="GO" id="GO:0048646">
    <property type="term" value="P:anatomical structure formation involved in morphogenesis"/>
    <property type="evidence" value="ECO:0007669"/>
    <property type="project" value="UniProtKB-ARBA"/>
</dbReference>
<dbReference type="SMART" id="SM00181">
    <property type="entry name" value="EGF"/>
    <property type="match status" value="29"/>
</dbReference>
<feature type="disulfide bond" evidence="23">
    <location>
        <begin position="356"/>
        <end position="367"/>
    </location>
</feature>
<evidence type="ECO:0000259" key="29">
    <source>
        <dbReference type="PROSITE" id="PS50258"/>
    </source>
</evidence>
<feature type="disulfide bond" evidence="25">
    <location>
        <begin position="739"/>
        <end position="748"/>
    </location>
</feature>
<evidence type="ECO:0000256" key="5">
    <source>
        <dbReference type="ARBA" id="ARBA00022475"/>
    </source>
</evidence>
<evidence type="ECO:0000256" key="25">
    <source>
        <dbReference type="PROSITE-ProRule" id="PRU00076"/>
    </source>
</evidence>
<dbReference type="SMART" id="SM00179">
    <property type="entry name" value="EGF_CA"/>
    <property type="match status" value="28"/>
</dbReference>
<evidence type="ECO:0000256" key="15">
    <source>
        <dbReference type="ARBA" id="ARBA00023136"/>
    </source>
</evidence>
<feature type="disulfide bond" evidence="25">
    <location>
        <begin position="815"/>
        <end position="824"/>
    </location>
</feature>
<feature type="disulfide bond" evidence="25">
    <location>
        <begin position="548"/>
        <end position="557"/>
    </location>
</feature>
<dbReference type="InterPro" id="IPR009030">
    <property type="entry name" value="Growth_fac_rcpt_cys_sf"/>
</dbReference>
<dbReference type="Pfam" id="PF06816">
    <property type="entry name" value="NOD"/>
    <property type="match status" value="1"/>
</dbReference>
<dbReference type="Gene3D" id="2.10.25.10">
    <property type="entry name" value="Laminin"/>
    <property type="match status" value="29"/>
</dbReference>
<feature type="domain" description="EGF-like" evidence="28">
    <location>
        <begin position="635"/>
        <end position="671"/>
    </location>
</feature>
<keyword evidence="10" id="KW-0221">Differentiation</keyword>
<reference evidence="31" key="1">
    <citation type="submission" date="2018-06" db="EMBL/GenBank/DDBJ databases">
        <title>Genome assembly of Danube salmon.</title>
        <authorList>
            <person name="Macqueen D.J."/>
            <person name="Gundappa M.K."/>
        </authorList>
    </citation>
    <scope>NUCLEOTIDE SEQUENCE [LARGE SCALE GENOMIC DNA]</scope>
</reference>
<dbReference type="SMART" id="SM01338">
    <property type="entry name" value="NOD"/>
    <property type="match status" value="1"/>
</dbReference>
<keyword evidence="13" id="KW-0805">Transcription regulation</keyword>
<keyword evidence="18" id="KW-0804">Transcription</keyword>
<evidence type="ECO:0000313" key="30">
    <source>
        <dbReference type="Ensembl" id="ENSHHUP00000027840.1"/>
    </source>
</evidence>
<evidence type="ECO:0000256" key="1">
    <source>
        <dbReference type="ARBA" id="ARBA00004123"/>
    </source>
</evidence>
<dbReference type="InterPro" id="IPR001881">
    <property type="entry name" value="EGF-like_Ca-bd_dom"/>
</dbReference>
<dbReference type="GO" id="GO:0019899">
    <property type="term" value="F:enzyme binding"/>
    <property type="evidence" value="ECO:0007669"/>
    <property type="project" value="UniProtKB-ARBA"/>
</dbReference>
<feature type="domain" description="EGF-like" evidence="28">
    <location>
        <begin position="312"/>
        <end position="350"/>
    </location>
</feature>
<feature type="domain" description="EGF-like" evidence="28">
    <location>
        <begin position="1178"/>
        <end position="1218"/>
    </location>
</feature>
<dbReference type="GO" id="GO:0045944">
    <property type="term" value="P:positive regulation of transcription by RNA polymerase II"/>
    <property type="evidence" value="ECO:0007669"/>
    <property type="project" value="UniProtKB-ARBA"/>
</dbReference>
<feature type="region of interest" description="Disordered" evidence="26">
    <location>
        <begin position="2138"/>
        <end position="2282"/>
    </location>
</feature>
<dbReference type="InterPro" id="IPR024600">
    <property type="entry name" value="Notch_C"/>
</dbReference>
<feature type="disulfide bond" evidence="23 25">
    <location>
        <begin position="378"/>
        <end position="387"/>
    </location>
</feature>
<dbReference type="GO" id="GO:1990433">
    <property type="term" value="C:CSL-Notch-Mastermind transcription factor complex"/>
    <property type="evidence" value="ECO:0007669"/>
    <property type="project" value="UniProtKB-ARBA"/>
</dbReference>
<feature type="domain" description="EGF-like" evidence="28">
    <location>
        <begin position="523"/>
        <end position="558"/>
    </location>
</feature>
<feature type="disulfide bond" evidence="25">
    <location>
        <begin position="777"/>
        <end position="786"/>
    </location>
</feature>
<dbReference type="GO" id="GO:0008284">
    <property type="term" value="P:positive regulation of cell population proliferation"/>
    <property type="evidence" value="ECO:0007669"/>
    <property type="project" value="UniProtKB-ARBA"/>
</dbReference>
<feature type="domain" description="EGF-like" evidence="28">
    <location>
        <begin position="1219"/>
        <end position="1258"/>
    </location>
</feature>
<feature type="domain" description="EGF-like" evidence="28">
    <location>
        <begin position="7"/>
        <end position="47"/>
    </location>
</feature>
<dbReference type="Pfam" id="PF12796">
    <property type="entry name" value="Ank_2"/>
    <property type="match status" value="2"/>
</dbReference>
<evidence type="ECO:0000256" key="16">
    <source>
        <dbReference type="ARBA" id="ARBA00023157"/>
    </source>
</evidence>
<dbReference type="InterPro" id="IPR010660">
    <property type="entry name" value="Notch_NOD_dom"/>
</dbReference>
<feature type="domain" description="EGF-like" evidence="28">
    <location>
        <begin position="352"/>
        <end position="388"/>
    </location>
</feature>
<dbReference type="InterPro" id="IPR036770">
    <property type="entry name" value="Ankyrin_rpt-contain_sf"/>
</dbReference>
<feature type="domain" description="EGF-like" evidence="28">
    <location>
        <begin position="1056"/>
        <end position="1092"/>
    </location>
</feature>
<dbReference type="PROSITE" id="PS50088">
    <property type="entry name" value="ANK_REPEAT"/>
    <property type="match status" value="4"/>
</dbReference>
<dbReference type="Pfam" id="PF07684">
    <property type="entry name" value="NODP"/>
    <property type="match status" value="1"/>
</dbReference>
<feature type="disulfide bond" evidence="23 25">
    <location>
        <begin position="415"/>
        <end position="424"/>
    </location>
</feature>
<dbReference type="GO" id="GO:0009791">
    <property type="term" value="P:post-embryonic development"/>
    <property type="evidence" value="ECO:0007669"/>
    <property type="project" value="UniProtKB-ARBA"/>
</dbReference>
<feature type="disulfide bond" evidence="25">
    <location>
        <begin position="301"/>
        <end position="310"/>
    </location>
</feature>
<dbReference type="GO" id="GO:0014016">
    <property type="term" value="P:neuroblast differentiation"/>
    <property type="evidence" value="ECO:0007669"/>
    <property type="project" value="UniProtKB-ARBA"/>
</dbReference>
<dbReference type="Gene3D" id="3.30.70.3310">
    <property type="match status" value="1"/>
</dbReference>
<dbReference type="PRINTS" id="PR01452">
    <property type="entry name" value="LNOTCHREPEAT"/>
</dbReference>
<evidence type="ECO:0000256" key="8">
    <source>
        <dbReference type="ARBA" id="ARBA00022729"/>
    </source>
</evidence>
<dbReference type="GO" id="GO:0048663">
    <property type="term" value="P:neuron fate commitment"/>
    <property type="evidence" value="ECO:0007669"/>
    <property type="project" value="UniProtKB-ARBA"/>
</dbReference>
<feature type="repeat" description="ANK" evidence="24">
    <location>
        <begin position="1849"/>
        <end position="1881"/>
    </location>
</feature>
<dbReference type="InterPro" id="IPR035993">
    <property type="entry name" value="Notch-like_dom_sf"/>
</dbReference>
<feature type="disulfide bond" evidence="25">
    <location>
        <begin position="661"/>
        <end position="670"/>
    </location>
</feature>
<dbReference type="Pfam" id="PF07645">
    <property type="entry name" value="EGF_CA"/>
    <property type="match status" value="2"/>
</dbReference>
<dbReference type="GO" id="GO:0010001">
    <property type="term" value="P:glial cell differentiation"/>
    <property type="evidence" value="ECO:0007669"/>
    <property type="project" value="UniProtKB-ARBA"/>
</dbReference>
<keyword evidence="5" id="KW-1003">Cell membrane</keyword>
<dbReference type="GO" id="GO:0071228">
    <property type="term" value="P:cellular response to tumor cell"/>
    <property type="evidence" value="ECO:0007669"/>
    <property type="project" value="InterPro"/>
</dbReference>
<keyword evidence="19" id="KW-0675">Receptor</keyword>
<feature type="compositionally biased region" description="Low complexity" evidence="26">
    <location>
        <begin position="2258"/>
        <end position="2274"/>
    </location>
</feature>
<dbReference type="PROSITE" id="PS50297">
    <property type="entry name" value="ANK_REP_REGION"/>
    <property type="match status" value="3"/>
</dbReference>
<evidence type="ECO:0000256" key="21">
    <source>
        <dbReference type="ARBA" id="ARBA00023242"/>
    </source>
</evidence>
<keyword evidence="11" id="KW-0914">Notch signaling pathway</keyword>
<dbReference type="GO" id="GO:0048863">
    <property type="term" value="P:stem cell differentiation"/>
    <property type="evidence" value="ECO:0007669"/>
    <property type="project" value="UniProtKB-ARBA"/>
</dbReference>
<feature type="disulfide bond" evidence="25">
    <location>
        <begin position="1082"/>
        <end position="1091"/>
    </location>
</feature>
<keyword evidence="16 23" id="KW-1015">Disulfide bond</keyword>
<proteinExistence type="inferred from homology"/>
<dbReference type="SUPFAM" id="SSF57196">
    <property type="entry name" value="EGF/Laminin"/>
    <property type="match status" value="12"/>
</dbReference>
<dbReference type="SMART" id="SM01334">
    <property type="entry name" value="DUF3454"/>
    <property type="match status" value="1"/>
</dbReference>
<dbReference type="PRINTS" id="PR01983">
    <property type="entry name" value="NOTCH"/>
</dbReference>
<keyword evidence="6 25" id="KW-0245">EGF-like domain</keyword>
<protein>
    <submittedName>
        <fullName evidence="30">Notch receptor 2</fullName>
    </submittedName>
</protein>
<feature type="compositionally biased region" description="Basic and acidic residues" evidence="26">
    <location>
        <begin position="1598"/>
        <end position="1614"/>
    </location>
</feature>
<feature type="domain" description="EGF-like" evidence="28">
    <location>
        <begin position="1138"/>
        <end position="1176"/>
    </location>
</feature>
<feature type="disulfide bond" evidence="25">
    <location>
        <begin position="1126"/>
        <end position="1135"/>
    </location>
</feature>
<evidence type="ECO:0000259" key="28">
    <source>
        <dbReference type="PROSITE" id="PS50026"/>
    </source>
</evidence>
<feature type="compositionally biased region" description="Polar residues" evidence="26">
    <location>
        <begin position="2160"/>
        <end position="2174"/>
    </location>
</feature>
<feature type="domain" description="EGF-like" evidence="28">
    <location>
        <begin position="978"/>
        <end position="1016"/>
    </location>
</feature>
<dbReference type="GO" id="GO:0006915">
    <property type="term" value="P:apoptotic process"/>
    <property type="evidence" value="ECO:0007669"/>
    <property type="project" value="InterPro"/>
</dbReference>
<dbReference type="GeneTree" id="ENSGT00940000155030"/>
<dbReference type="Pfam" id="PF25024">
    <property type="entry name" value="EGF_TEN"/>
    <property type="match status" value="1"/>
</dbReference>
<feature type="domain" description="EGF-like" evidence="28">
    <location>
        <begin position="90"/>
        <end position="128"/>
    </location>
</feature>
<evidence type="ECO:0000256" key="18">
    <source>
        <dbReference type="ARBA" id="ARBA00023163"/>
    </source>
</evidence>
<accession>A0A4W5LRW4</accession>
<evidence type="ECO:0000256" key="22">
    <source>
        <dbReference type="PIRSR" id="PIRSR002279-1"/>
    </source>
</evidence>
<keyword evidence="15 27" id="KW-0472">Membrane</keyword>
<feature type="transmembrane region" description="Helical" evidence="27">
    <location>
        <begin position="1524"/>
        <end position="1547"/>
    </location>
</feature>
<dbReference type="InterPro" id="IPR049883">
    <property type="entry name" value="NOTCH1_EGF-like"/>
</dbReference>
<feature type="domain" description="EGF-like" evidence="28">
    <location>
        <begin position="711"/>
        <end position="749"/>
    </location>
</feature>
<evidence type="ECO:0000256" key="4">
    <source>
        <dbReference type="ARBA" id="ARBA00022473"/>
    </source>
</evidence>
<dbReference type="PANTHER" id="PTHR24049">
    <property type="entry name" value="CRUMBS FAMILY MEMBER"/>
    <property type="match status" value="1"/>
</dbReference>
<dbReference type="SMART" id="SM01339">
    <property type="entry name" value="NODP"/>
    <property type="match status" value="1"/>
</dbReference>
<keyword evidence="20" id="KW-0325">Glycoprotein</keyword>
<feature type="domain" description="EGF-like" evidence="28">
    <location>
        <begin position="427"/>
        <end position="463"/>
    </location>
</feature>
<dbReference type="SUPFAM" id="SSF57184">
    <property type="entry name" value="Growth factor receptor domain"/>
    <property type="match status" value="6"/>
</dbReference>
<feature type="repeat" description="ANK" evidence="24">
    <location>
        <begin position="1716"/>
        <end position="1748"/>
    </location>
</feature>
<feature type="disulfide bond" evidence="25">
    <location>
        <begin position="602"/>
        <end position="612"/>
    </location>
</feature>
<feature type="disulfide bond" evidence="23">
    <location>
        <begin position="361"/>
        <end position="376"/>
    </location>
</feature>
<dbReference type="GO" id="GO:0016324">
    <property type="term" value="C:apical plasma membrane"/>
    <property type="evidence" value="ECO:0007669"/>
    <property type="project" value="UniProtKB-ARBA"/>
</dbReference>
<feature type="domain" description="EGF-like" evidence="28">
    <location>
        <begin position="1094"/>
        <end position="1136"/>
    </location>
</feature>
<feature type="compositionally biased region" description="Low complexity" evidence="26">
    <location>
        <begin position="2220"/>
        <end position="2235"/>
    </location>
</feature>
<feature type="domain" description="EGF-like" evidence="28">
    <location>
        <begin position="560"/>
        <end position="596"/>
    </location>
</feature>
<dbReference type="GO" id="GO:0007219">
    <property type="term" value="P:Notch signaling pathway"/>
    <property type="evidence" value="ECO:0007669"/>
    <property type="project" value="UniProtKB-KW"/>
</dbReference>
<evidence type="ECO:0000256" key="17">
    <source>
        <dbReference type="ARBA" id="ARBA00023159"/>
    </source>
</evidence>
<keyword evidence="9" id="KW-0677">Repeat</keyword>
<dbReference type="InterPro" id="IPR000800">
    <property type="entry name" value="Notch_dom"/>
</dbReference>
<feature type="region of interest" description="Disordered" evidence="26">
    <location>
        <begin position="1573"/>
        <end position="1619"/>
    </location>
</feature>
<comment type="similarity">
    <text evidence="3">Belongs to the NOTCH family.</text>
</comment>
<reference evidence="30" key="2">
    <citation type="submission" date="2025-08" db="UniProtKB">
        <authorList>
            <consortium name="Ensembl"/>
        </authorList>
    </citation>
    <scope>IDENTIFICATION</scope>
</reference>
<keyword evidence="14 24" id="KW-0040">ANK repeat</keyword>
<feature type="disulfide bond" evidence="23">
    <location>
        <begin position="431"/>
        <end position="442"/>
    </location>
</feature>
<dbReference type="GO" id="GO:0042659">
    <property type="term" value="P:regulation of cell fate specification"/>
    <property type="evidence" value="ECO:0007669"/>
    <property type="project" value="UniProtKB-ARBA"/>
</dbReference>
<feature type="disulfide bond" evidence="25">
    <location>
        <begin position="586"/>
        <end position="595"/>
    </location>
</feature>
<feature type="domain" description="EGF-like" evidence="28">
    <location>
        <begin position="935"/>
        <end position="971"/>
    </location>
</feature>
<feature type="disulfide bond" evidence="25">
    <location>
        <begin position="321"/>
        <end position="338"/>
    </location>
</feature>
<evidence type="ECO:0000256" key="3">
    <source>
        <dbReference type="ARBA" id="ARBA00005847"/>
    </source>
</evidence>
<feature type="domain" description="EGF-like" evidence="28">
    <location>
        <begin position="598"/>
        <end position="633"/>
    </location>
</feature>
<evidence type="ECO:0000256" key="9">
    <source>
        <dbReference type="ARBA" id="ARBA00022737"/>
    </source>
</evidence>
<dbReference type="SMART" id="SM00004">
    <property type="entry name" value="NL"/>
    <property type="match status" value="3"/>
</dbReference>
<dbReference type="PROSITE" id="PS50258">
    <property type="entry name" value="LNR"/>
    <property type="match status" value="2"/>
</dbReference>
<feature type="compositionally biased region" description="Low complexity" evidence="26">
    <location>
        <begin position="2102"/>
        <end position="2119"/>
    </location>
</feature>
<feature type="disulfide bond" evidence="25">
    <location>
        <begin position="1006"/>
        <end position="1015"/>
    </location>
</feature>
<feature type="disulfide bond" evidence="25">
    <location>
        <begin position="699"/>
        <end position="708"/>
    </location>
</feature>